<gene>
    <name evidence="2" type="ORF">C7B77_09825</name>
</gene>
<dbReference type="OrthoDB" id="513799at2"/>
<reference evidence="2 3" key="1">
    <citation type="submission" date="2018-03" db="EMBL/GenBank/DDBJ databases">
        <title>The ancient ancestry and fast evolution of plastids.</title>
        <authorList>
            <person name="Moore K.R."/>
            <person name="Magnabosco C."/>
            <person name="Momper L."/>
            <person name="Gold D.A."/>
            <person name="Bosak T."/>
            <person name="Fournier G.P."/>
        </authorList>
    </citation>
    <scope>NUCLEOTIDE SEQUENCE [LARGE SCALE GENOMIC DNA]</scope>
    <source>
        <strain evidence="2 3">CCALA 037</strain>
    </source>
</reference>
<dbReference type="EMBL" id="PVWO01000096">
    <property type="protein sequence ID" value="PSB57025.1"/>
    <property type="molecule type" value="Genomic_DNA"/>
</dbReference>
<comment type="caution">
    <text evidence="2">The sequence shown here is derived from an EMBL/GenBank/DDBJ whole genome shotgun (WGS) entry which is preliminary data.</text>
</comment>
<name>A0A2T1GH66_9CYAN</name>
<accession>A0A2T1GH66</accession>
<dbReference type="Proteomes" id="UP000238937">
    <property type="component" value="Unassembled WGS sequence"/>
</dbReference>
<evidence type="ECO:0000256" key="1">
    <source>
        <dbReference type="SAM" id="Phobius"/>
    </source>
</evidence>
<keyword evidence="3" id="KW-1185">Reference proteome</keyword>
<keyword evidence="1" id="KW-0472">Membrane</keyword>
<evidence type="ECO:0000313" key="2">
    <source>
        <dbReference type="EMBL" id="PSB57025.1"/>
    </source>
</evidence>
<dbReference type="AlphaFoldDB" id="A0A2T1GH66"/>
<organism evidence="2 3">
    <name type="scientific">Chamaesiphon polymorphus CCALA 037</name>
    <dbReference type="NCBI Taxonomy" id="2107692"/>
    <lineage>
        <taxon>Bacteria</taxon>
        <taxon>Bacillati</taxon>
        <taxon>Cyanobacteriota</taxon>
        <taxon>Cyanophyceae</taxon>
        <taxon>Gomontiellales</taxon>
        <taxon>Chamaesiphonaceae</taxon>
        <taxon>Chamaesiphon</taxon>
    </lineage>
</organism>
<keyword evidence="1" id="KW-0812">Transmembrane</keyword>
<proteinExistence type="predicted"/>
<protein>
    <submittedName>
        <fullName evidence="2">Uncharacterized protein</fullName>
    </submittedName>
</protein>
<sequence>MSTPRLRQLLHRVGGEFWLPLPLIATLVWFTGNYMAARVLNRAYDSVNKLQAGTQLTTQRSVTILTMNAEIDRRSGLTKLVIKTTAPTLKRLEYEFPFTQASQIEAAIAKELAMPVADVRKSIAYRIKD</sequence>
<evidence type="ECO:0000313" key="3">
    <source>
        <dbReference type="Proteomes" id="UP000238937"/>
    </source>
</evidence>
<feature type="transmembrane region" description="Helical" evidence="1">
    <location>
        <begin position="17"/>
        <end position="36"/>
    </location>
</feature>
<keyword evidence="1" id="KW-1133">Transmembrane helix</keyword>
<dbReference type="RefSeq" id="WP_106303507.1">
    <property type="nucleotide sequence ID" value="NZ_PVWO01000096.1"/>
</dbReference>